<accession>A0A396RLH2</accession>
<dbReference type="AlphaFoldDB" id="A0A396RLH2"/>
<evidence type="ECO:0000313" key="2">
    <source>
        <dbReference type="EMBL" id="RHW17160.1"/>
    </source>
</evidence>
<dbReference type="RefSeq" id="WP_118864326.1">
    <property type="nucleotide sequence ID" value="NZ_QWLV01000005.1"/>
</dbReference>
<dbReference type="OrthoDB" id="6867563at2"/>
<keyword evidence="3" id="KW-1185">Reference proteome</keyword>
<organism evidence="2 3">
    <name type="scientific">Sphingomonas gilva</name>
    <dbReference type="NCBI Taxonomy" id="2305907"/>
    <lineage>
        <taxon>Bacteria</taxon>
        <taxon>Pseudomonadati</taxon>
        <taxon>Pseudomonadota</taxon>
        <taxon>Alphaproteobacteria</taxon>
        <taxon>Sphingomonadales</taxon>
        <taxon>Sphingomonadaceae</taxon>
        <taxon>Sphingomonas</taxon>
    </lineage>
</organism>
<dbReference type="PROSITE" id="PS50943">
    <property type="entry name" value="HTH_CROC1"/>
    <property type="match status" value="1"/>
</dbReference>
<evidence type="ECO:0000259" key="1">
    <source>
        <dbReference type="PROSITE" id="PS50943"/>
    </source>
</evidence>
<dbReference type="EMBL" id="QWLV01000005">
    <property type="protein sequence ID" value="RHW17160.1"/>
    <property type="molecule type" value="Genomic_DNA"/>
</dbReference>
<comment type="caution">
    <text evidence="2">The sequence shown here is derived from an EMBL/GenBank/DDBJ whole genome shotgun (WGS) entry which is preliminary data.</text>
</comment>
<sequence length="81" mass="9011">MTGVRAEMFGERIRTRAAELGWGLSDLSRESGTKKATLQNFWEGRLCRADVLFPLADALGVSPRWLATGEGEVAPAVWRQY</sequence>
<dbReference type="InterPro" id="IPR010982">
    <property type="entry name" value="Lambda_DNA-bd_dom_sf"/>
</dbReference>
<dbReference type="SMART" id="SM00530">
    <property type="entry name" value="HTH_XRE"/>
    <property type="match status" value="1"/>
</dbReference>
<protein>
    <submittedName>
        <fullName evidence="2">XRE family transcriptional regulator</fullName>
    </submittedName>
</protein>
<dbReference type="Proteomes" id="UP000266693">
    <property type="component" value="Unassembled WGS sequence"/>
</dbReference>
<proteinExistence type="predicted"/>
<name>A0A396RLH2_9SPHN</name>
<dbReference type="InterPro" id="IPR001387">
    <property type="entry name" value="Cro/C1-type_HTH"/>
</dbReference>
<feature type="domain" description="HTH cro/C1-type" evidence="1">
    <location>
        <begin position="13"/>
        <end position="66"/>
    </location>
</feature>
<reference evidence="2 3" key="1">
    <citation type="submission" date="2018-08" db="EMBL/GenBank/DDBJ databases">
        <title>The multiple taxonomic identification of Sphingomonas gilva.</title>
        <authorList>
            <person name="Zhu D."/>
            <person name="Zheng S."/>
        </authorList>
    </citation>
    <scope>NUCLEOTIDE SEQUENCE [LARGE SCALE GENOMIC DNA]</scope>
    <source>
        <strain evidence="2 3">ZDH117</strain>
    </source>
</reference>
<evidence type="ECO:0000313" key="3">
    <source>
        <dbReference type="Proteomes" id="UP000266693"/>
    </source>
</evidence>
<dbReference type="CDD" id="cd00093">
    <property type="entry name" value="HTH_XRE"/>
    <property type="match status" value="1"/>
</dbReference>
<dbReference type="SUPFAM" id="SSF47413">
    <property type="entry name" value="lambda repressor-like DNA-binding domains"/>
    <property type="match status" value="1"/>
</dbReference>
<dbReference type="GO" id="GO:0003677">
    <property type="term" value="F:DNA binding"/>
    <property type="evidence" value="ECO:0007669"/>
    <property type="project" value="InterPro"/>
</dbReference>
<dbReference type="Pfam" id="PF13443">
    <property type="entry name" value="HTH_26"/>
    <property type="match status" value="1"/>
</dbReference>
<gene>
    <name evidence="2" type="ORF">D1610_11465</name>
</gene>
<dbReference type="Gene3D" id="1.10.260.40">
    <property type="entry name" value="lambda repressor-like DNA-binding domains"/>
    <property type="match status" value="1"/>
</dbReference>